<organism evidence="1 2">
    <name type="scientific">Piloderma croceum (strain F 1598)</name>
    <dbReference type="NCBI Taxonomy" id="765440"/>
    <lineage>
        <taxon>Eukaryota</taxon>
        <taxon>Fungi</taxon>
        <taxon>Dikarya</taxon>
        <taxon>Basidiomycota</taxon>
        <taxon>Agaricomycotina</taxon>
        <taxon>Agaricomycetes</taxon>
        <taxon>Agaricomycetidae</taxon>
        <taxon>Atheliales</taxon>
        <taxon>Atheliaceae</taxon>
        <taxon>Piloderma</taxon>
    </lineage>
</organism>
<protein>
    <submittedName>
        <fullName evidence="1">Uncharacterized protein</fullName>
    </submittedName>
</protein>
<keyword evidence="2" id="KW-1185">Reference proteome</keyword>
<gene>
    <name evidence="1" type="ORF">PILCRDRAFT_818406</name>
</gene>
<reference evidence="1 2" key="1">
    <citation type="submission" date="2014-04" db="EMBL/GenBank/DDBJ databases">
        <authorList>
            <consortium name="DOE Joint Genome Institute"/>
            <person name="Kuo A."/>
            <person name="Tarkka M."/>
            <person name="Buscot F."/>
            <person name="Kohler A."/>
            <person name="Nagy L.G."/>
            <person name="Floudas D."/>
            <person name="Copeland A."/>
            <person name="Barry K.W."/>
            <person name="Cichocki N."/>
            <person name="Veneault-Fourrey C."/>
            <person name="LaButti K."/>
            <person name="Lindquist E.A."/>
            <person name="Lipzen A."/>
            <person name="Lundell T."/>
            <person name="Morin E."/>
            <person name="Murat C."/>
            <person name="Sun H."/>
            <person name="Tunlid A."/>
            <person name="Henrissat B."/>
            <person name="Grigoriev I.V."/>
            <person name="Hibbett D.S."/>
            <person name="Martin F."/>
            <person name="Nordberg H.P."/>
            <person name="Cantor M.N."/>
            <person name="Hua S.X."/>
        </authorList>
    </citation>
    <scope>NUCLEOTIDE SEQUENCE [LARGE SCALE GENOMIC DNA]</scope>
    <source>
        <strain evidence="1 2">F 1598</strain>
    </source>
</reference>
<name>A0A0C3BCS3_PILCF</name>
<evidence type="ECO:0000313" key="2">
    <source>
        <dbReference type="Proteomes" id="UP000054166"/>
    </source>
</evidence>
<dbReference type="HOGENOM" id="CLU_2794817_0_0_1"/>
<dbReference type="InParanoid" id="A0A0C3BCS3"/>
<reference evidence="2" key="2">
    <citation type="submission" date="2015-01" db="EMBL/GenBank/DDBJ databases">
        <title>Evolutionary Origins and Diversification of the Mycorrhizal Mutualists.</title>
        <authorList>
            <consortium name="DOE Joint Genome Institute"/>
            <consortium name="Mycorrhizal Genomics Consortium"/>
            <person name="Kohler A."/>
            <person name="Kuo A."/>
            <person name="Nagy L.G."/>
            <person name="Floudas D."/>
            <person name="Copeland A."/>
            <person name="Barry K.W."/>
            <person name="Cichocki N."/>
            <person name="Veneault-Fourrey C."/>
            <person name="LaButti K."/>
            <person name="Lindquist E.A."/>
            <person name="Lipzen A."/>
            <person name="Lundell T."/>
            <person name="Morin E."/>
            <person name="Murat C."/>
            <person name="Riley R."/>
            <person name="Ohm R."/>
            <person name="Sun H."/>
            <person name="Tunlid A."/>
            <person name="Henrissat B."/>
            <person name="Grigoriev I.V."/>
            <person name="Hibbett D.S."/>
            <person name="Martin F."/>
        </authorList>
    </citation>
    <scope>NUCLEOTIDE SEQUENCE [LARGE SCALE GENOMIC DNA]</scope>
    <source>
        <strain evidence="2">F 1598</strain>
    </source>
</reference>
<dbReference type="EMBL" id="KN832988">
    <property type="protein sequence ID" value="KIM84103.1"/>
    <property type="molecule type" value="Genomic_DNA"/>
</dbReference>
<proteinExistence type="predicted"/>
<dbReference type="Proteomes" id="UP000054166">
    <property type="component" value="Unassembled WGS sequence"/>
</dbReference>
<dbReference type="AlphaFoldDB" id="A0A0C3BCS3"/>
<sequence>MDASECEELLQSLVVETDRLVSSMDPISMSNVAKSLLFISPRCLWCYRTEAHLDSRIPQLICCGVRLQ</sequence>
<evidence type="ECO:0000313" key="1">
    <source>
        <dbReference type="EMBL" id="KIM84103.1"/>
    </source>
</evidence>
<accession>A0A0C3BCS3</accession>